<dbReference type="Proteomes" id="UP001519343">
    <property type="component" value="Unassembled WGS sequence"/>
</dbReference>
<dbReference type="EMBL" id="JAGGKT010000002">
    <property type="protein sequence ID" value="MBP1930815.1"/>
    <property type="molecule type" value="Genomic_DNA"/>
</dbReference>
<dbReference type="RefSeq" id="WP_209808939.1">
    <property type="nucleotide sequence ID" value="NZ_JAGGKT010000002.1"/>
</dbReference>
<accession>A0ABS4GKN0</accession>
<protein>
    <recommendedName>
        <fullName evidence="3">Acetyl-CoA acetyltransferase</fullName>
    </recommendedName>
</protein>
<gene>
    <name evidence="1" type="ORF">J2Z37_000812</name>
</gene>
<evidence type="ECO:0008006" key="3">
    <source>
        <dbReference type="Google" id="ProtNLM"/>
    </source>
</evidence>
<name>A0ABS4GKN0_9BACL</name>
<evidence type="ECO:0000313" key="2">
    <source>
        <dbReference type="Proteomes" id="UP001519343"/>
    </source>
</evidence>
<proteinExistence type="predicted"/>
<comment type="caution">
    <text evidence="1">The sequence shown here is derived from an EMBL/GenBank/DDBJ whole genome shotgun (WGS) entry which is preliminary data.</text>
</comment>
<keyword evidence="2" id="KW-1185">Reference proteome</keyword>
<reference evidence="1 2" key="1">
    <citation type="submission" date="2021-03" db="EMBL/GenBank/DDBJ databases">
        <title>Genomic Encyclopedia of Type Strains, Phase IV (KMG-IV): sequencing the most valuable type-strain genomes for metagenomic binning, comparative biology and taxonomic classification.</title>
        <authorList>
            <person name="Goeker M."/>
        </authorList>
    </citation>
    <scope>NUCLEOTIDE SEQUENCE [LARGE SCALE GENOMIC DNA]</scope>
    <source>
        <strain evidence="1 2">DSM 24738</strain>
    </source>
</reference>
<organism evidence="1 2">
    <name type="scientific">Ammoniphilus resinae</name>
    <dbReference type="NCBI Taxonomy" id="861532"/>
    <lineage>
        <taxon>Bacteria</taxon>
        <taxon>Bacillati</taxon>
        <taxon>Bacillota</taxon>
        <taxon>Bacilli</taxon>
        <taxon>Bacillales</taxon>
        <taxon>Paenibacillaceae</taxon>
        <taxon>Aneurinibacillus group</taxon>
        <taxon>Ammoniphilus</taxon>
    </lineage>
</organism>
<sequence>MPVQTRVVYQVNPSMVNALKTIREQAYNASRGVINQRVRIQTVDGQIYEGVVVNVDRRHVYLTVPAMQGYGRQWDEDLILTLVLYELLVITLLYI</sequence>
<evidence type="ECO:0000313" key="1">
    <source>
        <dbReference type="EMBL" id="MBP1930815.1"/>
    </source>
</evidence>